<comment type="function">
    <text evidence="7">Plays a role in cytoskeletal rearrangements during the late wrapping and/or compaction phases of myelinogenesis as well as in maintenance and stability of myelin sheath in the adult. May play an important role in late-stage oligodendroglia maturation, myelin/Ranvier node formation during CNS development, and in the maintenance and plasticity of related structures in the mature CNS.</text>
</comment>
<feature type="compositionally biased region" description="Polar residues" evidence="10">
    <location>
        <begin position="117"/>
        <end position="131"/>
    </location>
</feature>
<sequence>MSDEAITSTSMPEYNENTPSEDTQVPIIDKPIGMVRFENIKLGSEDTFVQENQAENKKIAHDISKSRSSIQLLNEDMKTEEKQVENSSLMEEGRNSMSSHESRINEMAARKGESDTETPVDSSENEITCQDQMAAEGTKEETYNSLRKIKEVEELVDSGEKTQDELQTAKIMEELEMKMVDQNMQLIKDQGKNEKELYSSRQENSPQCPPFVGSSTQVLPGSGNKPDISRHSYSRYDTVSYQKIRKGNTKQRVDEFESMNL</sequence>
<dbReference type="PANTHER" id="PTHR47137:SF1">
    <property type="entry name" value="ERMIN"/>
    <property type="match status" value="1"/>
</dbReference>
<evidence type="ECO:0000313" key="11">
    <source>
        <dbReference type="Proteomes" id="UP000515156"/>
    </source>
</evidence>
<proteinExistence type="predicted"/>
<dbReference type="GO" id="GO:0001763">
    <property type="term" value="P:morphogenesis of a branching structure"/>
    <property type="evidence" value="ECO:0007669"/>
    <property type="project" value="TreeGrafter"/>
</dbReference>
<keyword evidence="4" id="KW-0597">Phosphoprotein</keyword>
<evidence type="ECO:0000256" key="10">
    <source>
        <dbReference type="SAM" id="MobiDB-lite"/>
    </source>
</evidence>
<keyword evidence="6" id="KW-0206">Cytoskeleton</keyword>
<feature type="compositionally biased region" description="Basic and acidic residues" evidence="10">
    <location>
        <begin position="75"/>
        <end position="84"/>
    </location>
</feature>
<comment type="subcellular location">
    <subcellularLocation>
        <location evidence="1">Cytoplasm</location>
        <location evidence="1">Cytoskeleton</location>
    </subcellularLocation>
</comment>
<feature type="compositionally biased region" description="Polar residues" evidence="10">
    <location>
        <begin position="1"/>
        <end position="23"/>
    </location>
</feature>
<dbReference type="Pfam" id="PF20491">
    <property type="entry name" value="Ermin"/>
    <property type="match status" value="1"/>
</dbReference>
<dbReference type="PANTHER" id="PTHR47137">
    <property type="entry name" value="ERMIN"/>
    <property type="match status" value="1"/>
</dbReference>
<feature type="compositionally biased region" description="Basic and acidic residues" evidence="10">
    <location>
        <begin position="189"/>
        <end position="198"/>
    </location>
</feature>
<feature type="region of interest" description="Disordered" evidence="10">
    <location>
        <begin position="1"/>
        <end position="27"/>
    </location>
</feature>
<feature type="compositionally biased region" description="Basic and acidic residues" evidence="10">
    <location>
        <begin position="100"/>
        <end position="114"/>
    </location>
</feature>
<evidence type="ECO:0000256" key="5">
    <source>
        <dbReference type="ARBA" id="ARBA00023203"/>
    </source>
</evidence>
<dbReference type="KEGG" id="muo:115474251"/>
<dbReference type="GO" id="GO:0043209">
    <property type="term" value="C:myelin sheath"/>
    <property type="evidence" value="ECO:0007669"/>
    <property type="project" value="TreeGrafter"/>
</dbReference>
<dbReference type="GO" id="GO:0033269">
    <property type="term" value="C:internode region of axon"/>
    <property type="evidence" value="ECO:0007669"/>
    <property type="project" value="TreeGrafter"/>
</dbReference>
<gene>
    <name evidence="12" type="primary">ERMN</name>
</gene>
<reference evidence="12" key="1">
    <citation type="submission" date="2025-08" db="UniProtKB">
        <authorList>
            <consortium name="RefSeq"/>
        </authorList>
    </citation>
    <scope>IDENTIFICATION</scope>
</reference>
<comment type="subunit">
    <text evidence="2">Binds actin.</text>
</comment>
<evidence type="ECO:0000256" key="9">
    <source>
        <dbReference type="ARBA" id="ARBA00031224"/>
    </source>
</evidence>
<dbReference type="InParanoid" id="A0A6P7YL24"/>
<dbReference type="AlphaFoldDB" id="A0A6P7YL24"/>
<evidence type="ECO:0000256" key="3">
    <source>
        <dbReference type="ARBA" id="ARBA00022490"/>
    </source>
</evidence>
<dbReference type="InterPro" id="IPR045346">
    <property type="entry name" value="Ermin"/>
</dbReference>
<evidence type="ECO:0000256" key="1">
    <source>
        <dbReference type="ARBA" id="ARBA00004245"/>
    </source>
</evidence>
<dbReference type="GO" id="GO:0043025">
    <property type="term" value="C:neuronal cell body"/>
    <property type="evidence" value="ECO:0007669"/>
    <property type="project" value="TreeGrafter"/>
</dbReference>
<keyword evidence="5" id="KW-0009">Actin-binding</keyword>
<dbReference type="GO" id="GO:0051015">
    <property type="term" value="F:actin filament binding"/>
    <property type="evidence" value="ECO:0007669"/>
    <property type="project" value="InterPro"/>
</dbReference>
<feature type="compositionally biased region" description="Polar residues" evidence="10">
    <location>
        <begin position="85"/>
        <end position="99"/>
    </location>
</feature>
<dbReference type="FunCoup" id="A0A6P7YL24">
    <property type="interactions" value="33"/>
</dbReference>
<accession>A0A6P7YL24</accession>
<evidence type="ECO:0000256" key="6">
    <source>
        <dbReference type="ARBA" id="ARBA00023212"/>
    </source>
</evidence>
<keyword evidence="3" id="KW-0963">Cytoplasm</keyword>
<evidence type="ECO:0000256" key="2">
    <source>
        <dbReference type="ARBA" id="ARBA00011216"/>
    </source>
</evidence>
<dbReference type="GO" id="GO:0033270">
    <property type="term" value="C:paranode region of axon"/>
    <property type="evidence" value="ECO:0007669"/>
    <property type="project" value="TreeGrafter"/>
</dbReference>
<dbReference type="GO" id="GO:0070062">
    <property type="term" value="C:extracellular exosome"/>
    <property type="evidence" value="ECO:0007669"/>
    <property type="project" value="TreeGrafter"/>
</dbReference>
<dbReference type="GO" id="GO:0030175">
    <property type="term" value="C:filopodium"/>
    <property type="evidence" value="ECO:0007669"/>
    <property type="project" value="TreeGrafter"/>
</dbReference>
<dbReference type="Gene3D" id="6.10.360.10">
    <property type="match status" value="1"/>
</dbReference>
<organism evidence="11 12">
    <name type="scientific">Microcaecilia unicolor</name>
    <dbReference type="NCBI Taxonomy" id="1415580"/>
    <lineage>
        <taxon>Eukaryota</taxon>
        <taxon>Metazoa</taxon>
        <taxon>Chordata</taxon>
        <taxon>Craniata</taxon>
        <taxon>Vertebrata</taxon>
        <taxon>Euteleostomi</taxon>
        <taxon>Amphibia</taxon>
        <taxon>Gymnophiona</taxon>
        <taxon>Siphonopidae</taxon>
        <taxon>Microcaecilia</taxon>
    </lineage>
</organism>
<dbReference type="InterPro" id="IPR008954">
    <property type="entry name" value="Moesin_tail_sf"/>
</dbReference>
<evidence type="ECO:0000256" key="4">
    <source>
        <dbReference type="ARBA" id="ARBA00022553"/>
    </source>
</evidence>
<dbReference type="RefSeq" id="XP_030065496.1">
    <property type="nucleotide sequence ID" value="XM_030209636.1"/>
</dbReference>
<dbReference type="GO" id="GO:0031344">
    <property type="term" value="P:regulation of cell projection organization"/>
    <property type="evidence" value="ECO:0007669"/>
    <property type="project" value="TreeGrafter"/>
</dbReference>
<dbReference type="GO" id="GO:0008360">
    <property type="term" value="P:regulation of cell shape"/>
    <property type="evidence" value="ECO:0007669"/>
    <property type="project" value="InterPro"/>
</dbReference>
<keyword evidence="11" id="KW-1185">Reference proteome</keyword>
<dbReference type="GO" id="GO:0007015">
    <property type="term" value="P:actin filament organization"/>
    <property type="evidence" value="ECO:0007669"/>
    <property type="project" value="InterPro"/>
</dbReference>
<evidence type="ECO:0000256" key="8">
    <source>
        <dbReference type="ARBA" id="ARBA00026168"/>
    </source>
</evidence>
<dbReference type="SUPFAM" id="SSF48678">
    <property type="entry name" value="Moesin tail domain"/>
    <property type="match status" value="1"/>
</dbReference>
<evidence type="ECO:0000256" key="7">
    <source>
        <dbReference type="ARBA" id="ARBA00025213"/>
    </source>
</evidence>
<dbReference type="CTD" id="57471"/>
<dbReference type="GeneID" id="115474251"/>
<dbReference type="GO" id="GO:0005856">
    <property type="term" value="C:cytoskeleton"/>
    <property type="evidence" value="ECO:0007669"/>
    <property type="project" value="UniProtKB-SubCell"/>
</dbReference>
<dbReference type="OrthoDB" id="9947518at2759"/>
<protein>
    <recommendedName>
        <fullName evidence="8">Ermin</fullName>
    </recommendedName>
    <alternativeName>
        <fullName evidence="9">Juxtanodin</fullName>
    </alternativeName>
</protein>
<dbReference type="Proteomes" id="UP000515156">
    <property type="component" value="Chromosome 7"/>
</dbReference>
<dbReference type="GO" id="GO:0005938">
    <property type="term" value="C:cell cortex"/>
    <property type="evidence" value="ECO:0007669"/>
    <property type="project" value="TreeGrafter"/>
</dbReference>
<name>A0A6P7YL24_9AMPH</name>
<feature type="region of interest" description="Disordered" evidence="10">
    <location>
        <begin position="75"/>
        <end position="142"/>
    </location>
</feature>
<feature type="region of interest" description="Disordered" evidence="10">
    <location>
        <begin position="188"/>
        <end position="235"/>
    </location>
</feature>
<evidence type="ECO:0000313" key="12">
    <source>
        <dbReference type="RefSeq" id="XP_030065496.1"/>
    </source>
</evidence>